<comment type="cofactor">
    <cofactor evidence="7">
        <name>a divalent metal cation</name>
        <dbReference type="ChEBI" id="CHEBI:60240"/>
    </cofactor>
    <text evidence="7">Binds 1 divalent metal cation per subunit.</text>
</comment>
<dbReference type="GO" id="GO:0016114">
    <property type="term" value="P:terpenoid biosynthetic process"/>
    <property type="evidence" value="ECO:0007669"/>
    <property type="project" value="InterPro"/>
</dbReference>
<dbReference type="PANTHER" id="PTHR43181:SF1">
    <property type="entry name" value="2-C-METHYL-D-ERYTHRITOL 2,4-CYCLODIPHOSPHATE SYNTHASE, CHLOROPLASTIC"/>
    <property type="match status" value="1"/>
</dbReference>
<evidence type="ECO:0000256" key="3">
    <source>
        <dbReference type="ARBA" id="ARBA00012579"/>
    </source>
</evidence>
<evidence type="ECO:0000313" key="10">
    <source>
        <dbReference type="Proteomes" id="UP000250796"/>
    </source>
</evidence>
<dbReference type="Proteomes" id="UP000250796">
    <property type="component" value="Chromosome MESINF"/>
</dbReference>
<evidence type="ECO:0000256" key="1">
    <source>
        <dbReference type="ARBA" id="ARBA00000200"/>
    </source>
</evidence>
<evidence type="ECO:0000259" key="8">
    <source>
        <dbReference type="Pfam" id="PF02542"/>
    </source>
</evidence>
<proteinExistence type="inferred from homology"/>
<feature type="binding site" evidence="7">
    <location>
        <begin position="9"/>
        <end position="11"/>
    </location>
    <ligand>
        <name>4-CDP-2-C-methyl-D-erythritol 2-phosphate</name>
        <dbReference type="ChEBI" id="CHEBI:57919"/>
    </ligand>
</feature>
<evidence type="ECO:0000256" key="4">
    <source>
        <dbReference type="ARBA" id="ARBA00022723"/>
    </source>
</evidence>
<dbReference type="CDD" id="cd00554">
    <property type="entry name" value="MECDP_synthase"/>
    <property type="match status" value="1"/>
</dbReference>
<dbReference type="PROSITE" id="PS01350">
    <property type="entry name" value="ISPF"/>
    <property type="match status" value="1"/>
</dbReference>
<dbReference type="GO" id="GO:0019288">
    <property type="term" value="P:isopentenyl diphosphate biosynthetic process, methylerythritol 4-phosphate pathway"/>
    <property type="evidence" value="ECO:0007669"/>
    <property type="project" value="UniProtKB-UniRule"/>
</dbReference>
<feature type="binding site" evidence="7">
    <location>
        <begin position="63"/>
        <end position="67"/>
    </location>
    <ligand>
        <name>4-CDP-2-C-methyl-D-erythritol 2-phosphate</name>
        <dbReference type="ChEBI" id="CHEBI:57919"/>
    </ligand>
</feature>
<comment type="caution">
    <text evidence="7">Lacks conserved residue(s) required for the propagation of feature annotation.</text>
</comment>
<keyword evidence="4 7" id="KW-0479">Metal-binding</keyword>
<dbReference type="GO" id="GO:0008685">
    <property type="term" value="F:2-C-methyl-D-erythritol 2,4-cyclodiphosphate synthase activity"/>
    <property type="evidence" value="ECO:0007669"/>
    <property type="project" value="UniProtKB-UniRule"/>
</dbReference>
<evidence type="ECO:0000256" key="7">
    <source>
        <dbReference type="HAMAP-Rule" id="MF_00107"/>
    </source>
</evidence>
<dbReference type="Gene3D" id="3.30.1330.50">
    <property type="entry name" value="2-C-methyl-D-erythritol 2,4-cyclodiphosphate synthase"/>
    <property type="match status" value="1"/>
</dbReference>
<sequence length="158" mass="17081">MYRIGIGYDVHPIARGNKGLFLGGVMVSDEFYLHGHSDGDVLSHAIVDAILGAVKAGNIGLWFPENERNKGRRSIEFLAEVRTGLMDSWEIVNIDSVVVIEEVRLSELVGEIEESIAQALKVSSEIMSVKPKSGNGSGAGFVQSQAICLLRRVGDINA</sequence>
<dbReference type="InterPro" id="IPR020555">
    <property type="entry name" value="MECDP_synthase_CS"/>
</dbReference>
<dbReference type="GO" id="GO:0046872">
    <property type="term" value="F:metal ion binding"/>
    <property type="evidence" value="ECO:0007669"/>
    <property type="project" value="UniProtKB-KW"/>
</dbReference>
<evidence type="ECO:0000313" key="9">
    <source>
        <dbReference type="EMBL" id="SSC11766.1"/>
    </source>
</evidence>
<feature type="binding site" evidence="7">
    <location>
        <position position="11"/>
    </location>
    <ligand>
        <name>a divalent metal cation</name>
        <dbReference type="ChEBI" id="CHEBI:60240"/>
    </ligand>
</feature>
<comment type="catalytic activity">
    <reaction evidence="1 7">
        <text>4-CDP-2-C-methyl-D-erythritol 2-phosphate = 2-C-methyl-D-erythritol 2,4-cyclic diphosphate + CMP</text>
        <dbReference type="Rhea" id="RHEA:23864"/>
        <dbReference type="ChEBI" id="CHEBI:57919"/>
        <dbReference type="ChEBI" id="CHEBI:58483"/>
        <dbReference type="ChEBI" id="CHEBI:60377"/>
        <dbReference type="EC" id="4.6.1.12"/>
    </reaction>
</comment>
<evidence type="ECO:0000256" key="6">
    <source>
        <dbReference type="ARBA" id="ARBA00023239"/>
    </source>
</evidence>
<keyword evidence="5 7" id="KW-0414">Isoprene biosynthesis</keyword>
<dbReference type="KEGG" id="minf:MESINF_0317"/>
<comment type="similarity">
    <text evidence="7">Belongs to the IspF family.</text>
</comment>
<feature type="binding site" evidence="7">
    <location>
        <position position="44"/>
    </location>
    <ligand>
        <name>a divalent metal cation</name>
        <dbReference type="ChEBI" id="CHEBI:60240"/>
    </ligand>
</feature>
<dbReference type="EC" id="4.6.1.12" evidence="3 7"/>
<dbReference type="AlphaFoldDB" id="A0A7Z7LDU7"/>
<dbReference type="Pfam" id="PF02542">
    <property type="entry name" value="YgbB"/>
    <property type="match status" value="1"/>
</dbReference>
<dbReference type="InterPro" id="IPR036571">
    <property type="entry name" value="MECDP_synthase_sf"/>
</dbReference>
<keyword evidence="10" id="KW-1185">Reference proteome</keyword>
<name>A0A7Z7LDU7_9BACT</name>
<dbReference type="PANTHER" id="PTHR43181">
    <property type="entry name" value="2-C-METHYL-D-ERYTHRITOL 2,4-CYCLODIPHOSPHATE SYNTHASE, CHLOROPLASTIC"/>
    <property type="match status" value="1"/>
</dbReference>
<comment type="function">
    <text evidence="7">Involved in the biosynthesis of isopentenyl diphosphate (IPP) and dimethylallyl diphosphate (DMAPP), two major building blocks of isoprenoid compounds. Catalyzes the conversion of 4-diphosphocytidyl-2-C-methyl-D-erythritol 2-phosphate (CDP-ME2P) to 2-C-methyl-D-erythritol 2,4-cyclodiphosphate (ME-CPP) with a corresponding release of cytidine 5-monophosphate (CMP).</text>
</comment>
<dbReference type="RefSeq" id="WP_231936804.1">
    <property type="nucleotide sequence ID" value="NZ_LS974202.1"/>
</dbReference>
<dbReference type="SUPFAM" id="SSF69765">
    <property type="entry name" value="IpsF-like"/>
    <property type="match status" value="1"/>
</dbReference>
<dbReference type="InterPro" id="IPR003526">
    <property type="entry name" value="MECDP_synthase"/>
</dbReference>
<feature type="binding site" evidence="7">
    <location>
        <begin position="58"/>
        <end position="60"/>
    </location>
    <ligand>
        <name>4-CDP-2-C-methyl-D-erythritol 2-phosphate</name>
        <dbReference type="ChEBI" id="CHEBI:57919"/>
    </ligand>
</feature>
<comment type="subunit">
    <text evidence="7">Homotrimer.</text>
</comment>
<accession>A0A7Z7LDU7</accession>
<evidence type="ECO:0000256" key="5">
    <source>
        <dbReference type="ARBA" id="ARBA00023229"/>
    </source>
</evidence>
<feature type="domain" description="2-C-methyl-D-erythritol 2,4-cyclodiphosphate synthase" evidence="8">
    <location>
        <begin position="3"/>
        <end position="146"/>
    </location>
</feature>
<organism evidence="9 10">
    <name type="scientific">Mesotoga infera</name>
    <dbReference type="NCBI Taxonomy" id="1236046"/>
    <lineage>
        <taxon>Bacteria</taxon>
        <taxon>Thermotogati</taxon>
        <taxon>Thermotogota</taxon>
        <taxon>Thermotogae</taxon>
        <taxon>Kosmotogales</taxon>
        <taxon>Kosmotogaceae</taxon>
        <taxon>Mesotoga</taxon>
    </lineage>
</organism>
<dbReference type="UniPathway" id="UPA00056">
    <property type="reaction ID" value="UER00095"/>
</dbReference>
<gene>
    <name evidence="7 9" type="primary">ispF</name>
    <name evidence="9" type="ORF">MESINF_0317</name>
</gene>
<protein>
    <recommendedName>
        <fullName evidence="3 7">2-C-methyl-D-erythritol 2,4-cyclodiphosphate synthase</fullName>
        <shortName evidence="7">MECDP-synthase</shortName>
        <shortName evidence="7">MECPP-synthase</shortName>
        <shortName evidence="7">MECPS</shortName>
        <ecNumber evidence="3 7">4.6.1.12</ecNumber>
    </recommendedName>
</protein>
<dbReference type="EMBL" id="LS974202">
    <property type="protein sequence ID" value="SSC11766.1"/>
    <property type="molecule type" value="Genomic_DNA"/>
</dbReference>
<feature type="site" description="Transition state stabilizer" evidence="7">
    <location>
        <position position="36"/>
    </location>
</feature>
<feature type="binding site" evidence="7">
    <location>
        <begin position="36"/>
        <end position="37"/>
    </location>
    <ligand>
        <name>4-CDP-2-C-methyl-D-erythritol 2-phosphate</name>
        <dbReference type="ChEBI" id="CHEBI:57919"/>
    </ligand>
</feature>
<keyword evidence="6 7" id="KW-0456">Lyase</keyword>
<evidence type="ECO:0000256" key="2">
    <source>
        <dbReference type="ARBA" id="ARBA00004709"/>
    </source>
</evidence>
<dbReference type="HAMAP" id="MF_00107">
    <property type="entry name" value="IspF"/>
    <property type="match status" value="1"/>
</dbReference>
<reference evidence="9 10" key="1">
    <citation type="submission" date="2017-01" db="EMBL/GenBank/DDBJ databases">
        <authorList>
            <person name="Erauso G."/>
        </authorList>
    </citation>
    <scope>NUCLEOTIDE SEQUENCE [LARGE SCALE GENOMIC DNA]</scope>
    <source>
        <strain evidence="9">MESINF1</strain>
    </source>
</reference>
<comment type="pathway">
    <text evidence="2 7">Isoprenoid biosynthesis; isopentenyl diphosphate biosynthesis via DXP pathway; isopentenyl diphosphate from 1-deoxy-D-xylulose 5-phosphate: step 4/6.</text>
</comment>
<feature type="site" description="Transition state stabilizer" evidence="7">
    <location>
        <position position="133"/>
    </location>
</feature>
<feature type="binding site" evidence="7">
    <location>
        <position position="9"/>
    </location>
    <ligand>
        <name>a divalent metal cation</name>
        <dbReference type="ChEBI" id="CHEBI:60240"/>
    </ligand>
</feature>